<dbReference type="SUPFAM" id="SSF46894">
    <property type="entry name" value="C-terminal effector domain of the bipartite response regulators"/>
    <property type="match status" value="1"/>
</dbReference>
<keyword evidence="5" id="KW-1185">Reference proteome</keyword>
<name>A0A516Q394_9ACTN</name>
<dbReference type="GO" id="GO:0004016">
    <property type="term" value="F:adenylate cyclase activity"/>
    <property type="evidence" value="ECO:0007669"/>
    <property type="project" value="TreeGrafter"/>
</dbReference>
<dbReference type="CDD" id="cd06170">
    <property type="entry name" value="LuxR_C_like"/>
    <property type="match status" value="1"/>
</dbReference>
<evidence type="ECO:0000313" key="4">
    <source>
        <dbReference type="EMBL" id="QDP97862.1"/>
    </source>
</evidence>
<dbReference type="InterPro" id="IPR041664">
    <property type="entry name" value="AAA_16"/>
</dbReference>
<dbReference type="Pfam" id="PF00196">
    <property type="entry name" value="GerE"/>
    <property type="match status" value="1"/>
</dbReference>
<keyword evidence="2" id="KW-0067">ATP-binding</keyword>
<dbReference type="PANTHER" id="PTHR16305:SF35">
    <property type="entry name" value="TRANSCRIPTIONAL ACTIVATOR DOMAIN"/>
    <property type="match status" value="1"/>
</dbReference>
<evidence type="ECO:0000313" key="5">
    <source>
        <dbReference type="Proteomes" id="UP000319263"/>
    </source>
</evidence>
<dbReference type="InterPro" id="IPR016032">
    <property type="entry name" value="Sig_transdc_resp-reg_C-effctor"/>
</dbReference>
<accession>A0A516Q394</accession>
<dbReference type="PROSITE" id="PS50043">
    <property type="entry name" value="HTH_LUXR_2"/>
    <property type="match status" value="1"/>
</dbReference>
<dbReference type="GO" id="GO:0005737">
    <property type="term" value="C:cytoplasm"/>
    <property type="evidence" value="ECO:0007669"/>
    <property type="project" value="TreeGrafter"/>
</dbReference>
<dbReference type="SMART" id="SM00421">
    <property type="entry name" value="HTH_LUXR"/>
    <property type="match status" value="1"/>
</dbReference>
<dbReference type="PRINTS" id="PR00038">
    <property type="entry name" value="HTHLUXR"/>
</dbReference>
<dbReference type="OrthoDB" id="3716759at2"/>
<organism evidence="4 5">
    <name type="scientific">Microlunatus elymi</name>
    <dbReference type="NCBI Taxonomy" id="2596828"/>
    <lineage>
        <taxon>Bacteria</taxon>
        <taxon>Bacillati</taxon>
        <taxon>Actinomycetota</taxon>
        <taxon>Actinomycetes</taxon>
        <taxon>Propionibacteriales</taxon>
        <taxon>Propionibacteriaceae</taxon>
        <taxon>Microlunatus</taxon>
    </lineage>
</organism>
<dbReference type="SUPFAM" id="SSF52540">
    <property type="entry name" value="P-loop containing nucleoside triphosphate hydrolases"/>
    <property type="match status" value="1"/>
</dbReference>
<dbReference type="Gene3D" id="1.10.10.10">
    <property type="entry name" value="Winged helix-like DNA-binding domain superfamily/Winged helix DNA-binding domain"/>
    <property type="match status" value="1"/>
</dbReference>
<dbReference type="PANTHER" id="PTHR16305">
    <property type="entry name" value="TESTICULAR SOLUBLE ADENYLYL CYCLASE"/>
    <property type="match status" value="1"/>
</dbReference>
<evidence type="ECO:0000259" key="3">
    <source>
        <dbReference type="PROSITE" id="PS50043"/>
    </source>
</evidence>
<dbReference type="AlphaFoldDB" id="A0A516Q394"/>
<dbReference type="InterPro" id="IPR000792">
    <property type="entry name" value="Tscrpt_reg_LuxR_C"/>
</dbReference>
<dbReference type="Pfam" id="PF13191">
    <property type="entry name" value="AAA_16"/>
    <property type="match status" value="1"/>
</dbReference>
<reference evidence="4 5" key="1">
    <citation type="submission" date="2019-07" db="EMBL/GenBank/DDBJ databases">
        <title>Microlunatus dokdonensis sp. nov. isolated from the rhizospheric soil of the wild plant Elymus tsukushiensis.</title>
        <authorList>
            <person name="Ghim S.-Y."/>
            <person name="Hwang Y.-J."/>
            <person name="Son J.-S."/>
            <person name="Shin J.-H."/>
        </authorList>
    </citation>
    <scope>NUCLEOTIDE SEQUENCE [LARGE SCALE GENOMIC DNA]</scope>
    <source>
        <strain evidence="4 5">KUDC0627</strain>
    </source>
</reference>
<dbReference type="KEGG" id="mik:FOE78_19870"/>
<dbReference type="GO" id="GO:0005524">
    <property type="term" value="F:ATP binding"/>
    <property type="evidence" value="ECO:0007669"/>
    <property type="project" value="UniProtKB-KW"/>
</dbReference>
<dbReference type="Proteomes" id="UP000319263">
    <property type="component" value="Chromosome"/>
</dbReference>
<keyword evidence="1" id="KW-0547">Nucleotide-binding</keyword>
<dbReference type="EMBL" id="CP041692">
    <property type="protein sequence ID" value="QDP97862.1"/>
    <property type="molecule type" value="Genomic_DNA"/>
</dbReference>
<gene>
    <name evidence="4" type="ORF">FOE78_19870</name>
</gene>
<dbReference type="GO" id="GO:0003677">
    <property type="term" value="F:DNA binding"/>
    <property type="evidence" value="ECO:0007669"/>
    <property type="project" value="InterPro"/>
</dbReference>
<sequence>MSPTNDTDPGHSLRGRRREREALARLVEKARAGQSEVLVVRGAAGIGKTALLEFLADRAAECHLARAAGVQAEMELPYAGLHQLCGPFLGPIAELPPPQRDALETSFGIKLGPPPDRFLVGLATLSLLAEVAGERPLICLIDDVQWWDRSSVQVLAFVARRLLAEPIVLVFATREEDDSDFRGLPELRLQGLDTFDAGALLDSIIPGRIDAHVRSRIIAETGGNPLALIELPSRLDPRLTGGFAIPSPRPITEQLQDSYARRIAALPEPTRQLLQIAAVEPTGDAALLWRAVDLLGIDADAALPAESAGLISIGNRVRFRHPLLRATVHAAATAQDRQRAHQALAEAIDADLDPDRRAWHRALAARTADEEVAAELQSSADRARQRGGVAAEAALLERAVQLTPEPRRRGERALAAAGAKLRAGAVDETLSLLAIAETSPLSDSDRAKAALVRAQSRFVADRGRDAVPLLLQAARRLEPIDPRLAMDTFLEAISAAMFAGRLAGSPNVAQVARDARSGTVSRSRDSLGDQLLRALTARFSDGYRASIDSVRAMLQAICDGELTAGQLRYLWLAAATAADVWDGESWQRLATEHVRIARETGSLTELPLALNSRAVVHLFAGEGDAAASLVAEIPNVTASTGTHVAAYAAMALAAWRGDAGSARTLIETNLADVRARGEGVGVAMSYWAEALLELGLGNYEAALSAATDAASYPDELAVPKWAMSEMIEAAAGAGHRDLAFEVLERLAEFATVSGTDWALGVEARGRALLAGDSAADNAFRESIGRLGTTRMVAELARSRLLYGEWLHRGGRRAEARTELTTAHELFTTMGAVGFAQRARRTLRAVGVTVQAQSLDAAATLTGQEAQIARLASDGLTNPEIGAQLFLSPHTVEWHLRKVYNKLGVRSRKRLADKLPARSTN</sequence>
<dbReference type="InterPro" id="IPR036388">
    <property type="entry name" value="WH-like_DNA-bd_sf"/>
</dbReference>
<evidence type="ECO:0000256" key="1">
    <source>
        <dbReference type="ARBA" id="ARBA00022741"/>
    </source>
</evidence>
<dbReference type="GO" id="GO:0006355">
    <property type="term" value="P:regulation of DNA-templated transcription"/>
    <property type="evidence" value="ECO:0007669"/>
    <property type="project" value="InterPro"/>
</dbReference>
<feature type="domain" description="HTH luxR-type" evidence="3">
    <location>
        <begin position="853"/>
        <end position="918"/>
    </location>
</feature>
<dbReference type="RefSeq" id="WP_143987816.1">
    <property type="nucleotide sequence ID" value="NZ_CP041692.1"/>
</dbReference>
<proteinExistence type="predicted"/>
<protein>
    <submittedName>
        <fullName evidence="4">AAA family ATPase</fullName>
    </submittedName>
</protein>
<dbReference type="InterPro" id="IPR027417">
    <property type="entry name" value="P-loop_NTPase"/>
</dbReference>
<evidence type="ECO:0000256" key="2">
    <source>
        <dbReference type="ARBA" id="ARBA00022840"/>
    </source>
</evidence>